<protein>
    <submittedName>
        <fullName evidence="1">Uncharacterized protein</fullName>
    </submittedName>
</protein>
<reference evidence="1 2" key="1">
    <citation type="submission" date="2023-12" db="EMBL/GenBank/DDBJ databases">
        <title>Baltic Sea Cyanobacteria.</title>
        <authorList>
            <person name="Delbaje E."/>
            <person name="Fewer D.P."/>
            <person name="Shishido T.K."/>
        </authorList>
    </citation>
    <scope>NUCLEOTIDE SEQUENCE [LARGE SCALE GENOMIC DNA]</scope>
    <source>
        <strain evidence="1 2">UHCC 0281</strain>
    </source>
</reference>
<evidence type="ECO:0000313" key="1">
    <source>
        <dbReference type="EMBL" id="MEA5442465.1"/>
    </source>
</evidence>
<organism evidence="1 2">
    <name type="scientific">Cyanobium gracile UHCC 0281</name>
    <dbReference type="NCBI Taxonomy" id="3110309"/>
    <lineage>
        <taxon>Bacteria</taxon>
        <taxon>Bacillati</taxon>
        <taxon>Cyanobacteriota</taxon>
        <taxon>Cyanophyceae</taxon>
        <taxon>Synechococcales</taxon>
        <taxon>Prochlorococcaceae</taxon>
        <taxon>Cyanobium</taxon>
    </lineage>
</organism>
<sequence length="113" mass="12272">MPASAPSLSPEQLDELQSLLKDWLRLTGRTQSDLRRALRAGSIRMPVLLEELHRTYSHQGAAGLAERLCAIEAQWLAEEPGEDGDFAAAGDPMADSMGQLDLLLQEIRGDSGS</sequence>
<dbReference type="Proteomes" id="UP001302329">
    <property type="component" value="Unassembled WGS sequence"/>
</dbReference>
<name>A0ABU5SVC0_9CYAN</name>
<keyword evidence="2" id="KW-1185">Reference proteome</keyword>
<comment type="caution">
    <text evidence="1">The sequence shown here is derived from an EMBL/GenBank/DDBJ whole genome shotgun (WGS) entry which is preliminary data.</text>
</comment>
<dbReference type="RefSeq" id="WP_323356537.1">
    <property type="nucleotide sequence ID" value="NZ_JAYGHY010000019.1"/>
</dbReference>
<evidence type="ECO:0000313" key="2">
    <source>
        <dbReference type="Proteomes" id="UP001302329"/>
    </source>
</evidence>
<dbReference type="EMBL" id="JAYGHY010000019">
    <property type="protein sequence ID" value="MEA5442465.1"/>
    <property type="molecule type" value="Genomic_DNA"/>
</dbReference>
<accession>A0ABU5SVC0</accession>
<proteinExistence type="predicted"/>
<gene>
    <name evidence="1" type="ORF">VB739_07870</name>
</gene>